<keyword evidence="3" id="KW-1185">Reference proteome</keyword>
<feature type="coiled-coil region" evidence="1">
    <location>
        <begin position="17"/>
        <end position="44"/>
    </location>
</feature>
<keyword evidence="1" id="KW-0175">Coiled coil</keyword>
<comment type="caution">
    <text evidence="2">The sequence shown here is derived from an EMBL/GenBank/DDBJ whole genome shotgun (WGS) entry which is preliminary data.</text>
</comment>
<accession>A0ABR3EZ23</accession>
<protein>
    <recommendedName>
        <fullName evidence="4">Nucleoid-associated protein</fullName>
    </recommendedName>
</protein>
<evidence type="ECO:0008006" key="4">
    <source>
        <dbReference type="Google" id="ProtNLM"/>
    </source>
</evidence>
<dbReference type="Proteomes" id="UP001465976">
    <property type="component" value="Unassembled WGS sequence"/>
</dbReference>
<name>A0ABR3EZ23_9AGAR</name>
<organism evidence="2 3">
    <name type="scientific">Marasmius crinis-equi</name>
    <dbReference type="NCBI Taxonomy" id="585013"/>
    <lineage>
        <taxon>Eukaryota</taxon>
        <taxon>Fungi</taxon>
        <taxon>Dikarya</taxon>
        <taxon>Basidiomycota</taxon>
        <taxon>Agaricomycotina</taxon>
        <taxon>Agaricomycetes</taxon>
        <taxon>Agaricomycetidae</taxon>
        <taxon>Agaricales</taxon>
        <taxon>Marasmiineae</taxon>
        <taxon>Marasmiaceae</taxon>
        <taxon>Marasmius</taxon>
    </lineage>
</organism>
<evidence type="ECO:0000313" key="2">
    <source>
        <dbReference type="EMBL" id="KAL0568175.1"/>
    </source>
</evidence>
<dbReference type="EMBL" id="JBAHYK010001397">
    <property type="protein sequence ID" value="KAL0568175.1"/>
    <property type="molecule type" value="Genomic_DNA"/>
</dbReference>
<sequence>MAKTVFVPKEPIEKLPLAVRKDVRDNYEAKKVELEQEISKVLGVAFKANLNTNEIWAYNTDDRASAGGVLFRYVDGFLTCLKEYLNTYGDDGKDHFNNAVSKSELQVHVNPLGDKAPTIDCTVNEGVFVVLFHHQKLGYNQSHIREELLKAVENAPREGLSVRAKQSIKDKYDECIDELRDDIAEMLAMPELIIEPSFEENYKALKAAKTEDSWEETFGRGTYAYFEGLKDQLARQGFKGDEMLQEGVAEMATEKKIVFQVVSKTAKEYNEIVLDGGVIYLRTTPAKWWVNVAGAGEGLVDML</sequence>
<gene>
    <name evidence="2" type="ORF">V5O48_013812</name>
</gene>
<evidence type="ECO:0000313" key="3">
    <source>
        <dbReference type="Proteomes" id="UP001465976"/>
    </source>
</evidence>
<proteinExistence type="predicted"/>
<reference evidence="2 3" key="1">
    <citation type="submission" date="2024-02" db="EMBL/GenBank/DDBJ databases">
        <title>A draft genome for the cacao thread blight pathogen Marasmius crinis-equi.</title>
        <authorList>
            <person name="Cohen S.P."/>
            <person name="Baruah I.K."/>
            <person name="Amoako-Attah I."/>
            <person name="Bukari Y."/>
            <person name="Meinhardt L.W."/>
            <person name="Bailey B.A."/>
        </authorList>
    </citation>
    <scope>NUCLEOTIDE SEQUENCE [LARGE SCALE GENOMIC DNA]</scope>
    <source>
        <strain evidence="2 3">GH-76</strain>
    </source>
</reference>
<evidence type="ECO:0000256" key="1">
    <source>
        <dbReference type="SAM" id="Coils"/>
    </source>
</evidence>